<accession>A0A438E9L3</accession>
<dbReference type="Gene3D" id="1.20.1250.20">
    <property type="entry name" value="MFS general substrate transporter like domains"/>
    <property type="match status" value="1"/>
</dbReference>
<proteinExistence type="predicted"/>
<dbReference type="AlphaFoldDB" id="A0A438E9L3"/>
<name>A0A438E9L3_VITVI</name>
<gene>
    <name evidence="1" type="primary">NPF8.1_7</name>
    <name evidence="1" type="ORF">CK203_117041</name>
</gene>
<protein>
    <submittedName>
        <fullName evidence="1">Protein NRT1/ PTR family 8.1</fullName>
    </submittedName>
</protein>
<reference evidence="1 2" key="1">
    <citation type="journal article" date="2018" name="PLoS Genet.">
        <title>Population sequencing reveals clonal diversity and ancestral inbreeding in the grapevine cultivar Chardonnay.</title>
        <authorList>
            <person name="Roach M.J."/>
            <person name="Johnson D.L."/>
            <person name="Bohlmann J."/>
            <person name="van Vuuren H.J."/>
            <person name="Jones S.J."/>
            <person name="Pretorius I.S."/>
            <person name="Schmidt S.A."/>
            <person name="Borneman A.R."/>
        </authorList>
    </citation>
    <scope>NUCLEOTIDE SEQUENCE [LARGE SCALE GENOMIC DNA]</scope>
    <source>
        <strain evidence="2">cv. Chardonnay</strain>
        <tissue evidence="1">Leaf</tissue>
    </source>
</reference>
<dbReference type="Proteomes" id="UP000288805">
    <property type="component" value="Unassembled WGS sequence"/>
</dbReference>
<evidence type="ECO:0000313" key="2">
    <source>
        <dbReference type="Proteomes" id="UP000288805"/>
    </source>
</evidence>
<comment type="caution">
    <text evidence="1">The sequence shown here is derived from an EMBL/GenBank/DDBJ whole genome shotgun (WGS) entry which is preliminary data.</text>
</comment>
<dbReference type="InterPro" id="IPR036259">
    <property type="entry name" value="MFS_trans_sf"/>
</dbReference>
<sequence length="180" mass="20995">MDSDVISFHILQEIGRRTGLDLLVFLAFPLPQNPTLSLRLAFYFLIFTQGESETQREYHGRRRHVHKRWTMNIHNKPANKKKTGQWKACRFILGNECCERLAYYGMSTNLVNYLQIRLNQGNVTASNNVTNWSGTCYITPLIGAFWLMHISEDLDNCHFLNHLFLCKFISKPKSILLFLV</sequence>
<organism evidence="1 2">
    <name type="scientific">Vitis vinifera</name>
    <name type="common">Grape</name>
    <dbReference type="NCBI Taxonomy" id="29760"/>
    <lineage>
        <taxon>Eukaryota</taxon>
        <taxon>Viridiplantae</taxon>
        <taxon>Streptophyta</taxon>
        <taxon>Embryophyta</taxon>
        <taxon>Tracheophyta</taxon>
        <taxon>Spermatophyta</taxon>
        <taxon>Magnoliopsida</taxon>
        <taxon>eudicotyledons</taxon>
        <taxon>Gunneridae</taxon>
        <taxon>Pentapetalae</taxon>
        <taxon>rosids</taxon>
        <taxon>Vitales</taxon>
        <taxon>Vitaceae</taxon>
        <taxon>Viteae</taxon>
        <taxon>Vitis</taxon>
    </lineage>
</organism>
<dbReference type="EMBL" id="QGNW01001353">
    <property type="protein sequence ID" value="RVW44455.1"/>
    <property type="molecule type" value="Genomic_DNA"/>
</dbReference>
<evidence type="ECO:0000313" key="1">
    <source>
        <dbReference type="EMBL" id="RVW44455.1"/>
    </source>
</evidence>
<dbReference type="PANTHER" id="PTHR11654">
    <property type="entry name" value="OLIGOPEPTIDE TRANSPORTER-RELATED"/>
    <property type="match status" value="1"/>
</dbReference>